<dbReference type="EMBL" id="FMZW01000011">
    <property type="protein sequence ID" value="SDD42572.1"/>
    <property type="molecule type" value="Genomic_DNA"/>
</dbReference>
<evidence type="ECO:0000256" key="2">
    <source>
        <dbReference type="SAM" id="Phobius"/>
    </source>
</evidence>
<gene>
    <name evidence="3" type="ORF">SAMN05216337_101141</name>
</gene>
<keyword evidence="2" id="KW-1133">Transmembrane helix</keyword>
<proteinExistence type="predicted"/>
<feature type="compositionally biased region" description="Pro residues" evidence="1">
    <location>
        <begin position="83"/>
        <end position="103"/>
    </location>
</feature>
<evidence type="ECO:0000313" key="4">
    <source>
        <dbReference type="Proteomes" id="UP000199245"/>
    </source>
</evidence>
<dbReference type="Proteomes" id="UP000199245">
    <property type="component" value="Unassembled WGS sequence"/>
</dbReference>
<feature type="compositionally biased region" description="Polar residues" evidence="1">
    <location>
        <begin position="54"/>
        <end position="65"/>
    </location>
</feature>
<feature type="transmembrane region" description="Helical" evidence="2">
    <location>
        <begin position="24"/>
        <end position="43"/>
    </location>
</feature>
<dbReference type="AlphaFoldDB" id="A0A1G6UMJ5"/>
<reference evidence="3 4" key="1">
    <citation type="submission" date="2016-10" db="EMBL/GenBank/DDBJ databases">
        <authorList>
            <person name="de Groot N.N."/>
        </authorList>
    </citation>
    <scope>NUCLEOTIDE SEQUENCE [LARGE SCALE GENOMIC DNA]</scope>
    <source>
        <strain evidence="3 4">R5</strain>
    </source>
</reference>
<feature type="region of interest" description="Disordered" evidence="1">
    <location>
        <begin position="54"/>
        <end position="103"/>
    </location>
</feature>
<feature type="region of interest" description="Disordered" evidence="1">
    <location>
        <begin position="1"/>
        <end position="20"/>
    </location>
</feature>
<organism evidence="3 4">
    <name type="scientific">Bradyrhizobium brasilense</name>
    <dbReference type="NCBI Taxonomy" id="1419277"/>
    <lineage>
        <taxon>Bacteria</taxon>
        <taxon>Pseudomonadati</taxon>
        <taxon>Pseudomonadota</taxon>
        <taxon>Alphaproteobacteria</taxon>
        <taxon>Hyphomicrobiales</taxon>
        <taxon>Nitrobacteraceae</taxon>
        <taxon>Bradyrhizobium</taxon>
    </lineage>
</organism>
<evidence type="ECO:0000313" key="3">
    <source>
        <dbReference type="EMBL" id="SDD42572.1"/>
    </source>
</evidence>
<protein>
    <submittedName>
        <fullName evidence="3">Uncharacterized protein</fullName>
    </submittedName>
</protein>
<keyword evidence="2" id="KW-0812">Transmembrane</keyword>
<keyword evidence="2" id="KW-0472">Membrane</keyword>
<evidence type="ECO:0000256" key="1">
    <source>
        <dbReference type="SAM" id="MobiDB-lite"/>
    </source>
</evidence>
<accession>A0A1G6UMJ5</accession>
<name>A0A1G6UMJ5_9BRAD</name>
<sequence length="103" mass="10506">MMTMQAHGIADGGSVKHRNRHGGMPLLVAAVVAILGVLGMLIVDHGPWNKPNVQPAASANYSTTGEAARAAGAKVIPTEPKAPIEPDPPGPKPAHPANPSTPQ</sequence>